<comment type="caution">
    <text evidence="2">The sequence shown here is derived from an EMBL/GenBank/DDBJ whole genome shotgun (WGS) entry which is preliminary data.</text>
</comment>
<protein>
    <submittedName>
        <fullName evidence="2">Uncharacterized protein</fullName>
    </submittedName>
</protein>
<sequence>MVQYDGARAGSSGGLPAHGLRYLWAMVHTERYFGSEAPCGAPVLLQKVEKMGGRTLSPPGTCFCGPPSPSVTRPSSINQSSPTDASGFQLQSTDYTSLSAQSATGRTYSVQTPQVKVQTPLACDRTPGQDAKQVTPRSEPIPDRAMLGSDPLPMQASSHLAAPASQHALTTCLTTSH</sequence>
<feature type="compositionally biased region" description="Polar residues" evidence="1">
    <location>
        <begin position="70"/>
        <end position="92"/>
    </location>
</feature>
<keyword evidence="3" id="KW-1185">Reference proteome</keyword>
<evidence type="ECO:0000313" key="2">
    <source>
        <dbReference type="EMBL" id="KXH29494.1"/>
    </source>
</evidence>
<evidence type="ECO:0000256" key="1">
    <source>
        <dbReference type="SAM" id="MobiDB-lite"/>
    </source>
</evidence>
<organism evidence="2 3">
    <name type="scientific">Colletotrichum salicis</name>
    <dbReference type="NCBI Taxonomy" id="1209931"/>
    <lineage>
        <taxon>Eukaryota</taxon>
        <taxon>Fungi</taxon>
        <taxon>Dikarya</taxon>
        <taxon>Ascomycota</taxon>
        <taxon>Pezizomycotina</taxon>
        <taxon>Sordariomycetes</taxon>
        <taxon>Hypocreomycetidae</taxon>
        <taxon>Glomerellales</taxon>
        <taxon>Glomerellaceae</taxon>
        <taxon>Colletotrichum</taxon>
        <taxon>Colletotrichum acutatum species complex</taxon>
    </lineage>
</organism>
<gene>
    <name evidence="2" type="ORF">CSAL01_07392</name>
</gene>
<feature type="region of interest" description="Disordered" evidence="1">
    <location>
        <begin position="59"/>
        <end position="92"/>
    </location>
</feature>
<evidence type="ECO:0000313" key="3">
    <source>
        <dbReference type="Proteomes" id="UP000070121"/>
    </source>
</evidence>
<dbReference type="Proteomes" id="UP000070121">
    <property type="component" value="Unassembled WGS sequence"/>
</dbReference>
<reference evidence="2 3" key="1">
    <citation type="submission" date="2014-02" db="EMBL/GenBank/DDBJ databases">
        <title>The genome sequence of Colletotrichum salicis CBS 607.94.</title>
        <authorList>
            <person name="Baroncelli R."/>
            <person name="Thon M.R."/>
        </authorList>
    </citation>
    <scope>NUCLEOTIDE SEQUENCE [LARGE SCALE GENOMIC DNA]</scope>
    <source>
        <strain evidence="2 3">CBS 607.94</strain>
    </source>
</reference>
<feature type="region of interest" description="Disordered" evidence="1">
    <location>
        <begin position="123"/>
        <end position="163"/>
    </location>
</feature>
<dbReference type="EMBL" id="JFFI01002590">
    <property type="protein sequence ID" value="KXH29494.1"/>
    <property type="molecule type" value="Genomic_DNA"/>
</dbReference>
<accession>A0A135S0P3</accession>
<name>A0A135S0P3_9PEZI</name>
<dbReference type="AlphaFoldDB" id="A0A135S0P3"/>
<proteinExistence type="predicted"/>